<evidence type="ECO:0000313" key="1">
    <source>
        <dbReference type="EMBL" id="GGI94547.1"/>
    </source>
</evidence>
<gene>
    <name evidence="1" type="ORF">GCM10010914_31390</name>
</gene>
<comment type="caution">
    <text evidence="1">The sequence shown here is derived from an EMBL/GenBank/DDBJ whole genome shotgun (WGS) entry which is preliminary data.</text>
</comment>
<evidence type="ECO:0000313" key="2">
    <source>
        <dbReference type="Proteomes" id="UP000652720"/>
    </source>
</evidence>
<reference evidence="1" key="2">
    <citation type="submission" date="2023-08" db="EMBL/GenBank/DDBJ databases">
        <authorList>
            <person name="Sun Q."/>
            <person name="Zhou Y."/>
        </authorList>
    </citation>
    <scope>NUCLEOTIDE SEQUENCE</scope>
    <source>
        <strain evidence="1">CGMCC 1.8885</strain>
    </source>
</reference>
<dbReference type="Proteomes" id="UP000652720">
    <property type="component" value="Unassembled WGS sequence"/>
</dbReference>
<dbReference type="AlphaFoldDB" id="A0AAV4KBC0"/>
<dbReference type="EMBL" id="BMMA01000064">
    <property type="protein sequence ID" value="GGI94547.1"/>
    <property type="molecule type" value="Genomic_DNA"/>
</dbReference>
<accession>A0AAV4KBC0</accession>
<protein>
    <submittedName>
        <fullName evidence="1">Uncharacterized protein</fullName>
    </submittedName>
</protein>
<organism evidence="1 2">
    <name type="scientific">Deinococcus wulumuqiensis</name>
    <dbReference type="NCBI Taxonomy" id="980427"/>
    <lineage>
        <taxon>Bacteria</taxon>
        <taxon>Thermotogati</taxon>
        <taxon>Deinococcota</taxon>
        <taxon>Deinococci</taxon>
        <taxon>Deinococcales</taxon>
        <taxon>Deinococcaceae</taxon>
        <taxon>Deinococcus</taxon>
    </lineage>
</organism>
<name>A0AAV4KBC0_9DEIO</name>
<reference evidence="1" key="1">
    <citation type="journal article" date="2014" name="Int. J. Syst. Evol. Microbiol.">
        <title>Complete genome sequence of Corynebacterium casei LMG S-19264T (=DSM 44701T), isolated from a smear-ripened cheese.</title>
        <authorList>
            <consortium name="US DOE Joint Genome Institute (JGI-PGF)"/>
            <person name="Walter F."/>
            <person name="Albersmeier A."/>
            <person name="Kalinowski J."/>
            <person name="Ruckert C."/>
        </authorList>
    </citation>
    <scope>NUCLEOTIDE SEQUENCE</scope>
    <source>
        <strain evidence="1">CGMCC 1.8885</strain>
    </source>
</reference>
<sequence>MHDEQRDEKAHVQLVIPEGAVRPPFLGLWRADTGHVGTQIVMIDAPRGNHRQKDVNQALEGIDSEVTGVRFEVSCQCGSLLGSGFC</sequence>
<proteinExistence type="predicted"/>